<gene>
    <name evidence="2" type="ORF">BECKDK2373B_GA0170837_11438</name>
</gene>
<name>A0A450TDJ4_9GAMM</name>
<sequence length="661" mass="75465">MSKFDHEIRVIEESGLFDRAWYLAEYPDVKETGMDPVRHYLWVGARLHRNPSSKFITAAYLSNNPDVAEQNLNPLVHFILHGRAEGRSPFDRYEKWIEEVEQPVFEALDVRLAHSARIPRVCLISMVMPVYNIDTVYLTRAIESVRRQSYPHWELCICDDASTDDAIRNLIREMANRDKRIKYIFREENGHISAASNDALKLATGDFVALLDHDDELARHALYFVVRAIEEFPEAKFIYSDEDKIDSKGQRREPYFKPEFNLDLLYSQNYVSHLGVYRRDMLEKIGGFRLGVEGSQDYDLLLRCLLEMEPDNIVHIPQVLYHWRAILGSTSLDVDEKGYAVAAGMKALRHHFEQRAISNRVTTAPPPCPHFHRVHWPIPEPASLVSLLIPTRNRVDLLSPCVESILEKTTYPNVEILIIDNGSDDPATLKYLAQIKKQERIRVLPYNRPFNYSAINNFGAEHARGELLGLVNNDVEVIEPDWLTEMASQALRPDIGCVGAKLLYGDGTVQHGGVILGLGGIAGHSHKKFPGDSPGYFWRLQLVQNLSAVTAACLVVKKALFDRVGGLDEKNLPVAFNDVDLCLRIRALGVRNLYTPYAVLYHHESKSRGAEDTPQKRIRFRGEVEYIRKTWSELLDADPCYSPHLTQAREDFSIAAPYHRL</sequence>
<dbReference type="InterPro" id="IPR029044">
    <property type="entry name" value="Nucleotide-diphossugar_trans"/>
</dbReference>
<dbReference type="CDD" id="cd04184">
    <property type="entry name" value="GT2_RfbC_Mx_like"/>
    <property type="match status" value="1"/>
</dbReference>
<dbReference type="SUPFAM" id="SSF53448">
    <property type="entry name" value="Nucleotide-diphospho-sugar transferases"/>
    <property type="match status" value="2"/>
</dbReference>
<organism evidence="2">
    <name type="scientific">Candidatus Kentrum sp. DK</name>
    <dbReference type="NCBI Taxonomy" id="2126562"/>
    <lineage>
        <taxon>Bacteria</taxon>
        <taxon>Pseudomonadati</taxon>
        <taxon>Pseudomonadota</taxon>
        <taxon>Gammaproteobacteria</taxon>
        <taxon>Candidatus Kentrum</taxon>
    </lineage>
</organism>
<reference evidence="2" key="1">
    <citation type="submission" date="2019-02" db="EMBL/GenBank/DDBJ databases">
        <authorList>
            <person name="Gruber-Vodicka R. H."/>
            <person name="Seah K. B. B."/>
        </authorList>
    </citation>
    <scope>NUCLEOTIDE SEQUENCE</scope>
    <source>
        <strain evidence="2">BECK_DK47</strain>
    </source>
</reference>
<dbReference type="GO" id="GO:0016757">
    <property type="term" value="F:glycosyltransferase activity"/>
    <property type="evidence" value="ECO:0007669"/>
    <property type="project" value="UniProtKB-KW"/>
</dbReference>
<feature type="domain" description="Glycosyltransferase 2-like" evidence="1">
    <location>
        <begin position="125"/>
        <end position="286"/>
    </location>
</feature>
<protein>
    <submittedName>
        <fullName evidence="2">Glycosyltransferase, GT2 family</fullName>
    </submittedName>
</protein>
<evidence type="ECO:0000259" key="1">
    <source>
        <dbReference type="Pfam" id="PF00535"/>
    </source>
</evidence>
<evidence type="ECO:0000313" key="2">
    <source>
        <dbReference type="EMBL" id="VFJ64989.1"/>
    </source>
</evidence>
<feature type="domain" description="Glycosyltransferase 2-like" evidence="1">
    <location>
        <begin position="386"/>
        <end position="507"/>
    </location>
</feature>
<keyword evidence="2" id="KW-0808">Transferase</keyword>
<dbReference type="AlphaFoldDB" id="A0A450TDJ4"/>
<proteinExistence type="predicted"/>
<dbReference type="CDD" id="cd04186">
    <property type="entry name" value="GT_2_like_c"/>
    <property type="match status" value="1"/>
</dbReference>
<dbReference type="Pfam" id="PF00535">
    <property type="entry name" value="Glycos_transf_2"/>
    <property type="match status" value="2"/>
</dbReference>
<dbReference type="InterPro" id="IPR001173">
    <property type="entry name" value="Glyco_trans_2-like"/>
</dbReference>
<dbReference type="Gene3D" id="3.90.550.10">
    <property type="entry name" value="Spore Coat Polysaccharide Biosynthesis Protein SpsA, Chain A"/>
    <property type="match status" value="2"/>
</dbReference>
<accession>A0A450TDJ4</accession>
<dbReference type="PANTHER" id="PTHR43179:SF7">
    <property type="entry name" value="RHAMNOSYLTRANSFERASE WBBL"/>
    <property type="match status" value="1"/>
</dbReference>
<dbReference type="PANTHER" id="PTHR43179">
    <property type="entry name" value="RHAMNOSYLTRANSFERASE WBBL"/>
    <property type="match status" value="1"/>
</dbReference>
<dbReference type="EMBL" id="CAADEX010000143">
    <property type="protein sequence ID" value="VFJ64989.1"/>
    <property type="molecule type" value="Genomic_DNA"/>
</dbReference>